<sequence length="252" mass="30109">MDRERFLAVPDESLLINALSEDTQEIILRDIREYELEKGICFARDETGKYMWLKNPFSELKKAIYSGTNLIYCEPEEVKKLYDKSRTYCIPIKLSKTDFKRLCYKAGVADLTVGGLLENFIGDLIGGERTNGSDERMYVEQWFERCWFSFDYGTTSFLSYLCNTDMTDYIEGLLEELEYYDSIDKLDNYEKMERQEVQQELEEIFSNYKEECKVEDCCFEEEIKKVKNWLNERKNYMNHTELYQKQEKNTSR</sequence>
<name>A0A415S7G2_MEDGN</name>
<proteinExistence type="predicted"/>
<evidence type="ECO:0000313" key="2">
    <source>
        <dbReference type="Proteomes" id="UP000285610"/>
    </source>
</evidence>
<dbReference type="RefSeq" id="WP_118444973.1">
    <property type="nucleotide sequence ID" value="NZ_JBCPGC010000037.1"/>
</dbReference>
<organism evidence="1 2">
    <name type="scientific">Mediterraneibacter gnavus</name>
    <name type="common">Ruminococcus gnavus</name>
    <dbReference type="NCBI Taxonomy" id="33038"/>
    <lineage>
        <taxon>Bacteria</taxon>
        <taxon>Bacillati</taxon>
        <taxon>Bacillota</taxon>
        <taxon>Clostridia</taxon>
        <taxon>Lachnospirales</taxon>
        <taxon>Lachnospiraceae</taxon>
        <taxon>Mediterraneibacter</taxon>
    </lineage>
</organism>
<dbReference type="Proteomes" id="UP000285610">
    <property type="component" value="Unassembled WGS sequence"/>
</dbReference>
<comment type="caution">
    <text evidence="1">The sequence shown here is derived from an EMBL/GenBank/DDBJ whole genome shotgun (WGS) entry which is preliminary data.</text>
</comment>
<reference evidence="1 2" key="1">
    <citation type="submission" date="2018-08" db="EMBL/GenBank/DDBJ databases">
        <title>A genome reference for cultivated species of the human gut microbiota.</title>
        <authorList>
            <person name="Zou Y."/>
            <person name="Xue W."/>
            <person name="Luo G."/>
        </authorList>
    </citation>
    <scope>NUCLEOTIDE SEQUENCE [LARGE SCALE GENOMIC DNA]</scope>
    <source>
        <strain evidence="1 2">AF33-12</strain>
    </source>
</reference>
<accession>A0A415S7G2</accession>
<protein>
    <submittedName>
        <fullName evidence="1">Uncharacterized protein</fullName>
    </submittedName>
</protein>
<dbReference type="EMBL" id="QRQE01000035">
    <property type="protein sequence ID" value="RHM72779.1"/>
    <property type="molecule type" value="Genomic_DNA"/>
</dbReference>
<gene>
    <name evidence="1" type="ORF">DWZ50_13280</name>
</gene>
<dbReference type="AlphaFoldDB" id="A0A415S7G2"/>
<evidence type="ECO:0000313" key="1">
    <source>
        <dbReference type="EMBL" id="RHM72779.1"/>
    </source>
</evidence>